<dbReference type="GO" id="GO:0004359">
    <property type="term" value="F:glutaminase activity"/>
    <property type="evidence" value="ECO:0007669"/>
    <property type="project" value="InterPro"/>
</dbReference>
<keyword evidence="5" id="KW-0325">Glycoprotein</keyword>
<dbReference type="GO" id="GO:0004185">
    <property type="term" value="F:serine-type carboxypeptidase activity"/>
    <property type="evidence" value="ECO:0007669"/>
    <property type="project" value="UniProtKB-UniRule"/>
</dbReference>
<dbReference type="Gene3D" id="3.40.50.1820">
    <property type="entry name" value="alpha/beta hydrolase"/>
    <property type="match status" value="1"/>
</dbReference>
<dbReference type="Gene3D" id="3.40.50.880">
    <property type="match status" value="1"/>
</dbReference>
<feature type="compositionally biased region" description="Polar residues" evidence="7">
    <location>
        <begin position="636"/>
        <end position="651"/>
    </location>
</feature>
<gene>
    <name evidence="8" type="ORF">CONPUDRAFT_152664</name>
</gene>
<evidence type="ECO:0000256" key="5">
    <source>
        <dbReference type="ARBA" id="ARBA00023180"/>
    </source>
</evidence>
<dbReference type="PANTHER" id="PTHR11802">
    <property type="entry name" value="SERINE PROTEASE FAMILY S10 SERINE CARBOXYPEPTIDASE"/>
    <property type="match status" value="1"/>
</dbReference>
<dbReference type="GeneID" id="19203035"/>
<dbReference type="InterPro" id="IPR029058">
    <property type="entry name" value="AB_hydrolase_fold"/>
</dbReference>
<dbReference type="Pfam" id="PF00450">
    <property type="entry name" value="Peptidase_S10"/>
    <property type="match status" value="1"/>
</dbReference>
<keyword evidence="2 6" id="KW-0121">Carboxypeptidase</keyword>
<evidence type="ECO:0000313" key="8">
    <source>
        <dbReference type="EMBL" id="EIW81757.1"/>
    </source>
</evidence>
<dbReference type="PROSITE" id="PS00131">
    <property type="entry name" value="CARBOXYPEPT_SER_SER"/>
    <property type="match status" value="1"/>
</dbReference>
<protein>
    <recommendedName>
        <fullName evidence="6">Carboxypeptidase</fullName>
        <ecNumber evidence="6">3.4.16.-</ecNumber>
    </recommendedName>
</protein>
<dbReference type="PRINTS" id="PR00724">
    <property type="entry name" value="CRBOXYPTASEC"/>
</dbReference>
<evidence type="ECO:0000256" key="2">
    <source>
        <dbReference type="ARBA" id="ARBA00022645"/>
    </source>
</evidence>
<keyword evidence="3 6" id="KW-0645">Protease</keyword>
<evidence type="ECO:0000256" key="3">
    <source>
        <dbReference type="ARBA" id="ARBA00022670"/>
    </source>
</evidence>
<dbReference type="SUPFAM" id="SSF53474">
    <property type="entry name" value="alpha/beta-Hydrolases"/>
    <property type="match status" value="1"/>
</dbReference>
<name>A0A5M3MRR4_CONPW</name>
<keyword evidence="9" id="KW-1185">Reference proteome</keyword>
<dbReference type="SUPFAM" id="SSF52317">
    <property type="entry name" value="Class I glutamine amidotransferase-like"/>
    <property type="match status" value="1"/>
</dbReference>
<dbReference type="InterPro" id="IPR018202">
    <property type="entry name" value="Ser_caboxypep_ser_AS"/>
</dbReference>
<sequence>MVRAQEKQDIAVGILALQGAFAEHQVALQKLPIPRKVSVVLVRTPEDLDRSLLARLAGLLEPLRLFLKQKPIWGTCAGAILLAQAVENTKKGGQELIGGMSVTVARNGWGSQVESFEALLYVDGLRDAEQSFTGVFIRAPVVLSMNPKPDDAPMEILARLPASVLPKGQTLVSPDEDDTDPRDTRTVVAIRQGKHMLTTFHPELTKDNRFHEPTSCHLVRVPTPFLSPSPIRQHQDTSPTGALLITPNPAHPMWSLSGPPVRIEAPALVREASPHAHLDKVRAIWTILAHARMSACIRALVGWAANQILHKNAPMLSYIAADQQRSLSSYLQASIQRSTEMRLTVSTLLSAAILGALSATGTSARTLRPDEVRARQADAARQFEANARSARAAANGTASGVKNITFTNPRASDFYVDGATLPLVDFDLGPSWAGLLPISNETDETRQLYFWFFPPGPEGSLDDIIFWTNGGPGCSSLEGVLQENGPLTWSWGQAHATPNEHSWTNLSSVLWVEQPVGTGFSQGTPNIKNEDELAAQLVGFMQQFLEVFGELKGKKLYLTGESYAGTYVPYIANYIYENPDLLDLSLQGIWVSDPSLSWDVVQEQIPAVDFVNRYAGLFSFNLPRTAKPTRPPSMPKPSSATTLATSKNTSHTHPRGPLPLPGTSVEADPGCDVWDDIFNNALITNPAFDIYRIWDTYPILWDVLGFPGSFPQQQSPIYFNRPDVKAAIHAPPNVTWAECSNVNVFPDGDGSLPPAFTVLPNVIEKSQRSVIVHGLADFILIAEGTRIVIQNMTWNGLQGFQTPIENDTFIVDGVGAFGQMHSERGLTYFEVILSGHMVPQFSPVAAFQIMQYLMGFRDSP</sequence>
<comment type="caution">
    <text evidence="8">The sequence shown here is derived from an EMBL/GenBank/DDBJ whole genome shotgun (WGS) entry which is preliminary data.</text>
</comment>
<dbReference type="GO" id="GO:0042823">
    <property type="term" value="P:pyridoxal phosphate biosynthetic process"/>
    <property type="evidence" value="ECO:0007669"/>
    <property type="project" value="InterPro"/>
</dbReference>
<dbReference type="GO" id="GO:0006508">
    <property type="term" value="P:proteolysis"/>
    <property type="evidence" value="ECO:0007669"/>
    <property type="project" value="UniProtKB-KW"/>
</dbReference>
<dbReference type="InterPro" id="IPR002161">
    <property type="entry name" value="PdxT/SNO"/>
</dbReference>
<reference evidence="9" key="1">
    <citation type="journal article" date="2012" name="Science">
        <title>The Paleozoic origin of enzymatic lignin decomposition reconstructed from 31 fungal genomes.</title>
        <authorList>
            <person name="Floudas D."/>
            <person name="Binder M."/>
            <person name="Riley R."/>
            <person name="Barry K."/>
            <person name="Blanchette R.A."/>
            <person name="Henrissat B."/>
            <person name="Martinez A.T."/>
            <person name="Otillar R."/>
            <person name="Spatafora J.W."/>
            <person name="Yadav J.S."/>
            <person name="Aerts A."/>
            <person name="Benoit I."/>
            <person name="Boyd A."/>
            <person name="Carlson A."/>
            <person name="Copeland A."/>
            <person name="Coutinho P.M."/>
            <person name="de Vries R.P."/>
            <person name="Ferreira P."/>
            <person name="Findley K."/>
            <person name="Foster B."/>
            <person name="Gaskell J."/>
            <person name="Glotzer D."/>
            <person name="Gorecki P."/>
            <person name="Heitman J."/>
            <person name="Hesse C."/>
            <person name="Hori C."/>
            <person name="Igarashi K."/>
            <person name="Jurgens J.A."/>
            <person name="Kallen N."/>
            <person name="Kersten P."/>
            <person name="Kohler A."/>
            <person name="Kuees U."/>
            <person name="Kumar T.K.A."/>
            <person name="Kuo A."/>
            <person name="LaButti K."/>
            <person name="Larrondo L.F."/>
            <person name="Lindquist E."/>
            <person name="Ling A."/>
            <person name="Lombard V."/>
            <person name="Lucas S."/>
            <person name="Lundell T."/>
            <person name="Martin R."/>
            <person name="McLaughlin D.J."/>
            <person name="Morgenstern I."/>
            <person name="Morin E."/>
            <person name="Murat C."/>
            <person name="Nagy L.G."/>
            <person name="Nolan M."/>
            <person name="Ohm R.A."/>
            <person name="Patyshakuliyeva A."/>
            <person name="Rokas A."/>
            <person name="Ruiz-Duenas F.J."/>
            <person name="Sabat G."/>
            <person name="Salamov A."/>
            <person name="Samejima M."/>
            <person name="Schmutz J."/>
            <person name="Slot J.C."/>
            <person name="St John F."/>
            <person name="Stenlid J."/>
            <person name="Sun H."/>
            <person name="Sun S."/>
            <person name="Syed K."/>
            <person name="Tsang A."/>
            <person name="Wiebenga A."/>
            <person name="Young D."/>
            <person name="Pisabarro A."/>
            <person name="Eastwood D.C."/>
            <person name="Martin F."/>
            <person name="Cullen D."/>
            <person name="Grigoriev I.V."/>
            <person name="Hibbett D.S."/>
        </authorList>
    </citation>
    <scope>NUCLEOTIDE SEQUENCE [LARGE SCALE GENOMIC DNA]</scope>
    <source>
        <strain evidence="9">RWD-64-598 SS2</strain>
    </source>
</reference>
<dbReference type="InterPro" id="IPR001563">
    <property type="entry name" value="Peptidase_S10"/>
</dbReference>
<organism evidence="8 9">
    <name type="scientific">Coniophora puteana (strain RWD-64-598)</name>
    <name type="common">Brown rot fungus</name>
    <dbReference type="NCBI Taxonomy" id="741705"/>
    <lineage>
        <taxon>Eukaryota</taxon>
        <taxon>Fungi</taxon>
        <taxon>Dikarya</taxon>
        <taxon>Basidiomycota</taxon>
        <taxon>Agaricomycotina</taxon>
        <taxon>Agaricomycetes</taxon>
        <taxon>Agaricomycetidae</taxon>
        <taxon>Boletales</taxon>
        <taxon>Coniophorineae</taxon>
        <taxon>Coniophoraceae</taxon>
        <taxon>Coniophora</taxon>
    </lineage>
</organism>
<accession>A0A5M3MRR4</accession>
<comment type="similarity">
    <text evidence="1 6">Belongs to the peptidase S10 family.</text>
</comment>
<dbReference type="Pfam" id="PF01174">
    <property type="entry name" value="SNO"/>
    <property type="match status" value="1"/>
</dbReference>
<evidence type="ECO:0000256" key="1">
    <source>
        <dbReference type="ARBA" id="ARBA00009431"/>
    </source>
</evidence>
<evidence type="ECO:0000313" key="9">
    <source>
        <dbReference type="Proteomes" id="UP000053558"/>
    </source>
</evidence>
<dbReference type="Proteomes" id="UP000053558">
    <property type="component" value="Unassembled WGS sequence"/>
</dbReference>
<dbReference type="InterPro" id="IPR029062">
    <property type="entry name" value="Class_I_gatase-like"/>
</dbReference>
<evidence type="ECO:0000256" key="7">
    <source>
        <dbReference type="SAM" id="MobiDB-lite"/>
    </source>
</evidence>
<dbReference type="EC" id="3.4.16.-" evidence="6"/>
<dbReference type="EMBL" id="JH711577">
    <property type="protein sequence ID" value="EIW81757.1"/>
    <property type="molecule type" value="Genomic_DNA"/>
</dbReference>
<dbReference type="PROSITE" id="PS51130">
    <property type="entry name" value="PDXT_SNO_2"/>
    <property type="match status" value="1"/>
</dbReference>
<dbReference type="KEGG" id="cput:CONPUDRAFT_152664"/>
<feature type="region of interest" description="Disordered" evidence="7">
    <location>
        <begin position="626"/>
        <end position="662"/>
    </location>
</feature>
<evidence type="ECO:0000256" key="6">
    <source>
        <dbReference type="RuleBase" id="RU361156"/>
    </source>
</evidence>
<dbReference type="OrthoDB" id="443318at2759"/>
<keyword evidence="4 6" id="KW-0378">Hydrolase</keyword>
<dbReference type="AlphaFoldDB" id="A0A5M3MRR4"/>
<proteinExistence type="inferred from homology"/>
<evidence type="ECO:0000256" key="4">
    <source>
        <dbReference type="ARBA" id="ARBA00022801"/>
    </source>
</evidence>
<dbReference type="RefSeq" id="XP_007767645.1">
    <property type="nucleotide sequence ID" value="XM_007769455.1"/>
</dbReference>
<dbReference type="PANTHER" id="PTHR11802:SF479">
    <property type="entry name" value="CARBOXYPEPTIDASE"/>
    <property type="match status" value="1"/>
</dbReference>